<keyword evidence="7" id="KW-0406">Ion transport</keyword>
<dbReference type="Proteomes" id="UP001595904">
    <property type="component" value="Unassembled WGS sequence"/>
</dbReference>
<evidence type="ECO:0000259" key="10">
    <source>
        <dbReference type="PROSITE" id="PS51201"/>
    </source>
</evidence>
<keyword evidence="3" id="KW-0813">Transport</keyword>
<dbReference type="Gene3D" id="1.20.1530.20">
    <property type="match status" value="1"/>
</dbReference>
<dbReference type="PANTHER" id="PTHR42751">
    <property type="entry name" value="SODIUM/HYDROGEN EXCHANGER FAMILY/TRKA DOMAIN PROTEIN"/>
    <property type="match status" value="1"/>
</dbReference>
<feature type="transmembrane region" description="Helical" evidence="9">
    <location>
        <begin position="85"/>
        <end position="106"/>
    </location>
</feature>
<feature type="transmembrane region" description="Helical" evidence="9">
    <location>
        <begin position="365"/>
        <end position="384"/>
    </location>
</feature>
<organism evidence="11 12">
    <name type="scientific">Steroidobacter flavus</name>
    <dbReference type="NCBI Taxonomy" id="1842136"/>
    <lineage>
        <taxon>Bacteria</taxon>
        <taxon>Pseudomonadati</taxon>
        <taxon>Pseudomonadota</taxon>
        <taxon>Gammaproteobacteria</taxon>
        <taxon>Steroidobacterales</taxon>
        <taxon>Steroidobacteraceae</taxon>
        <taxon>Steroidobacter</taxon>
    </lineage>
</organism>
<feature type="domain" description="RCK N-terminal" evidence="10">
    <location>
        <begin position="415"/>
        <end position="532"/>
    </location>
</feature>
<evidence type="ECO:0000313" key="12">
    <source>
        <dbReference type="Proteomes" id="UP001595904"/>
    </source>
</evidence>
<sequence length="553" mass="57212">MNHEIPLVLNVAVALGIAVAGGFLASWLRQSPIFGYLLAGVAIGPFTPGFVGNRENIALLADVGVIFLMFGLGVAFSLKDLARVRAIATVGTSVQVILTILGGTLAGMAMGWGVLAGTVFGVALAASSSMVILKTLLDRGEIASSHGRLLLSMAIVQDLIIVVLIVVLPQLVSSQAGASPTDVAIEVGITILKATVFIGVSLAVGLRAVPWLMGHISRMRSSELFIVTAAVLALGAASVSQLLGLSPALGAFVAGLLLSESEFDHRVISEVVPVRDLFATLFFVSVGMLIDLNFIVANWPAVLAVAAFTVLLKFAATAIGILPFRLTARTAAFTALGMIPVGELNFVLAQIGLQTQALSPQIYNLILTSALVTIVLTPSAFAVAPKLGEFMLHHRGLRRWFDTGTGASGEGAQLEAHAIVIGYGRVGQSVARGLRDAGISVAVIDSRLSRVRDGVADGLPAIYGNAFSPTVLEAAHVANARLAVVALPDFAPARAAINQLRHLNPSVVIAARAEQSVNEPALRAAGAHLVIVPELAGATALLHGALDMLGAAR</sequence>
<feature type="transmembrane region" description="Helical" evidence="9">
    <location>
        <begin position="33"/>
        <end position="51"/>
    </location>
</feature>
<keyword evidence="12" id="KW-1185">Reference proteome</keyword>
<dbReference type="PROSITE" id="PS51201">
    <property type="entry name" value="RCK_N"/>
    <property type="match status" value="1"/>
</dbReference>
<evidence type="ECO:0000256" key="2">
    <source>
        <dbReference type="ARBA" id="ARBA00005551"/>
    </source>
</evidence>
<dbReference type="InterPro" id="IPR006153">
    <property type="entry name" value="Cation/H_exchanger_TM"/>
</dbReference>
<dbReference type="InterPro" id="IPR038770">
    <property type="entry name" value="Na+/solute_symporter_sf"/>
</dbReference>
<feature type="transmembrane region" description="Helical" evidence="9">
    <location>
        <begin position="224"/>
        <end position="257"/>
    </location>
</feature>
<evidence type="ECO:0000256" key="5">
    <source>
        <dbReference type="ARBA" id="ARBA00022692"/>
    </source>
</evidence>
<evidence type="ECO:0000256" key="9">
    <source>
        <dbReference type="SAM" id="Phobius"/>
    </source>
</evidence>
<dbReference type="Gene3D" id="3.40.50.720">
    <property type="entry name" value="NAD(P)-binding Rossmann-like Domain"/>
    <property type="match status" value="1"/>
</dbReference>
<protein>
    <submittedName>
        <fullName evidence="11">Cation:proton antiporter</fullName>
    </submittedName>
</protein>
<dbReference type="InterPro" id="IPR036291">
    <property type="entry name" value="NAD(P)-bd_dom_sf"/>
</dbReference>
<feature type="transmembrane region" description="Helical" evidence="9">
    <location>
        <begin position="191"/>
        <end position="212"/>
    </location>
</feature>
<evidence type="ECO:0000256" key="3">
    <source>
        <dbReference type="ARBA" id="ARBA00022448"/>
    </source>
</evidence>
<feature type="transmembrane region" description="Helical" evidence="9">
    <location>
        <begin position="303"/>
        <end position="324"/>
    </location>
</feature>
<evidence type="ECO:0000256" key="6">
    <source>
        <dbReference type="ARBA" id="ARBA00022989"/>
    </source>
</evidence>
<evidence type="ECO:0000256" key="7">
    <source>
        <dbReference type="ARBA" id="ARBA00023065"/>
    </source>
</evidence>
<keyword evidence="4" id="KW-0050">Antiport</keyword>
<feature type="transmembrane region" description="Helical" evidence="9">
    <location>
        <begin position="57"/>
        <end position="78"/>
    </location>
</feature>
<gene>
    <name evidence="11" type="ORF">ACFPN2_14205</name>
</gene>
<feature type="transmembrane region" description="Helical" evidence="9">
    <location>
        <begin position="6"/>
        <end position="26"/>
    </location>
</feature>
<comment type="similarity">
    <text evidence="2">Belongs to the monovalent cation:proton antiporter 2 (CPA2) transporter (TC 2.A.37) family.</text>
</comment>
<dbReference type="PANTHER" id="PTHR42751:SF1">
    <property type="entry name" value="CATION_PROTON ANTIPORTER YBAL-RELATED"/>
    <property type="match status" value="1"/>
</dbReference>
<feature type="transmembrane region" description="Helical" evidence="9">
    <location>
        <begin position="330"/>
        <end position="353"/>
    </location>
</feature>
<dbReference type="RefSeq" id="WP_380597575.1">
    <property type="nucleotide sequence ID" value="NZ_JBHSDU010000003.1"/>
</dbReference>
<evidence type="ECO:0000313" key="11">
    <source>
        <dbReference type="EMBL" id="MFC4310241.1"/>
    </source>
</evidence>
<keyword evidence="6 9" id="KW-1133">Transmembrane helix</keyword>
<feature type="transmembrane region" description="Helical" evidence="9">
    <location>
        <begin position="112"/>
        <end position="137"/>
    </location>
</feature>
<keyword evidence="5 9" id="KW-0812">Transmembrane</keyword>
<reference evidence="12" key="1">
    <citation type="journal article" date="2019" name="Int. J. Syst. Evol. Microbiol.">
        <title>The Global Catalogue of Microorganisms (GCM) 10K type strain sequencing project: providing services to taxonomists for standard genome sequencing and annotation.</title>
        <authorList>
            <consortium name="The Broad Institute Genomics Platform"/>
            <consortium name="The Broad Institute Genome Sequencing Center for Infectious Disease"/>
            <person name="Wu L."/>
            <person name="Ma J."/>
        </authorList>
    </citation>
    <scope>NUCLEOTIDE SEQUENCE [LARGE SCALE GENOMIC DNA]</scope>
    <source>
        <strain evidence="12">CGMCC 1.10759</strain>
    </source>
</reference>
<name>A0ABV8SRZ1_9GAMM</name>
<evidence type="ECO:0000256" key="8">
    <source>
        <dbReference type="ARBA" id="ARBA00023136"/>
    </source>
</evidence>
<dbReference type="Pfam" id="PF02254">
    <property type="entry name" value="TrkA_N"/>
    <property type="match status" value="1"/>
</dbReference>
<comment type="caution">
    <text evidence="11">The sequence shown here is derived from an EMBL/GenBank/DDBJ whole genome shotgun (WGS) entry which is preliminary data.</text>
</comment>
<evidence type="ECO:0000256" key="1">
    <source>
        <dbReference type="ARBA" id="ARBA00004141"/>
    </source>
</evidence>
<comment type="subcellular location">
    <subcellularLocation>
        <location evidence="1">Membrane</location>
        <topology evidence="1">Multi-pass membrane protein</topology>
    </subcellularLocation>
</comment>
<dbReference type="Pfam" id="PF00999">
    <property type="entry name" value="Na_H_Exchanger"/>
    <property type="match status" value="1"/>
</dbReference>
<evidence type="ECO:0000256" key="4">
    <source>
        <dbReference type="ARBA" id="ARBA00022449"/>
    </source>
</evidence>
<dbReference type="SUPFAM" id="SSF51735">
    <property type="entry name" value="NAD(P)-binding Rossmann-fold domains"/>
    <property type="match status" value="1"/>
</dbReference>
<dbReference type="InterPro" id="IPR003148">
    <property type="entry name" value="RCK_N"/>
</dbReference>
<accession>A0ABV8SRZ1</accession>
<proteinExistence type="inferred from homology"/>
<feature type="transmembrane region" description="Helical" evidence="9">
    <location>
        <begin position="149"/>
        <end position="171"/>
    </location>
</feature>
<feature type="transmembrane region" description="Helical" evidence="9">
    <location>
        <begin position="277"/>
        <end position="296"/>
    </location>
</feature>
<keyword evidence="8 9" id="KW-0472">Membrane</keyword>
<dbReference type="EMBL" id="JBHSDU010000003">
    <property type="protein sequence ID" value="MFC4310241.1"/>
    <property type="molecule type" value="Genomic_DNA"/>
</dbReference>